<evidence type="ECO:0000313" key="2">
    <source>
        <dbReference type="EMBL" id="PPQ33871.1"/>
    </source>
</evidence>
<feature type="domain" description="ANTAR" evidence="1">
    <location>
        <begin position="157"/>
        <end position="218"/>
    </location>
</feature>
<dbReference type="InterPro" id="IPR036388">
    <property type="entry name" value="WH-like_DNA-bd_sf"/>
</dbReference>
<sequence>MAGHGSSASVLQATSTAGDTARYGAAPAGCQIAEWTMVSFRNRRAVIICPGDKDCHMLEARLTKLGLLVQADTDWTPLLAAWRPDVVFFDVDTGCGNLSDRTELARSIPLIAIIGAETPGRLEWMLQQQPAAFLLRPIRSSGVYTALVMGFHNAAERQELLALIARLERRDQARRSILAASTHLMTTYGLTEPAAYRLLREAAMRQRTTIEEISARIEADGAGEAAALAKPR</sequence>
<reference evidence="2 3" key="1">
    <citation type="journal article" date="2018" name="Arch. Microbiol.">
        <title>New insights into the metabolic potential of the phototrophic purple bacterium Rhodopila globiformis DSM 161(T) from its draft genome sequence and evidence for a vanadium-dependent nitrogenase.</title>
        <authorList>
            <person name="Imhoff J.F."/>
            <person name="Rahn T."/>
            <person name="Kunzel S."/>
            <person name="Neulinger S.C."/>
        </authorList>
    </citation>
    <scope>NUCLEOTIDE SEQUENCE [LARGE SCALE GENOMIC DNA]</scope>
    <source>
        <strain evidence="2 3">DSM 161</strain>
    </source>
</reference>
<comment type="caution">
    <text evidence="2">The sequence shown here is derived from an EMBL/GenBank/DDBJ whole genome shotgun (WGS) entry which is preliminary data.</text>
</comment>
<dbReference type="AlphaFoldDB" id="A0A2S6NGZ4"/>
<protein>
    <recommendedName>
        <fullName evidence="1">ANTAR domain-containing protein</fullName>
    </recommendedName>
</protein>
<keyword evidence="3" id="KW-1185">Reference proteome</keyword>
<evidence type="ECO:0000313" key="3">
    <source>
        <dbReference type="Proteomes" id="UP000239724"/>
    </source>
</evidence>
<dbReference type="InterPro" id="IPR005561">
    <property type="entry name" value="ANTAR"/>
</dbReference>
<dbReference type="InterPro" id="IPR049021">
    <property type="entry name" value="AmiR_N"/>
</dbReference>
<dbReference type="PROSITE" id="PS50921">
    <property type="entry name" value="ANTAR"/>
    <property type="match status" value="1"/>
</dbReference>
<dbReference type="Pfam" id="PF03861">
    <property type="entry name" value="ANTAR"/>
    <property type="match status" value="1"/>
</dbReference>
<dbReference type="SUPFAM" id="SSF52172">
    <property type="entry name" value="CheY-like"/>
    <property type="match status" value="1"/>
</dbReference>
<accession>A0A2S6NGZ4</accession>
<dbReference type="SMART" id="SM01012">
    <property type="entry name" value="ANTAR"/>
    <property type="match status" value="1"/>
</dbReference>
<evidence type="ECO:0000259" key="1">
    <source>
        <dbReference type="PROSITE" id="PS50921"/>
    </source>
</evidence>
<dbReference type="Pfam" id="PF21332">
    <property type="entry name" value="AmiR_N"/>
    <property type="match status" value="1"/>
</dbReference>
<dbReference type="InterPro" id="IPR011006">
    <property type="entry name" value="CheY-like_superfamily"/>
</dbReference>
<dbReference type="GO" id="GO:0003723">
    <property type="term" value="F:RNA binding"/>
    <property type="evidence" value="ECO:0007669"/>
    <property type="project" value="InterPro"/>
</dbReference>
<dbReference type="Gene3D" id="1.10.10.10">
    <property type="entry name" value="Winged helix-like DNA-binding domain superfamily/Winged helix DNA-binding domain"/>
    <property type="match status" value="1"/>
</dbReference>
<dbReference type="RefSeq" id="WP_104519290.1">
    <property type="nucleotide sequence ID" value="NZ_NHRY01000136.1"/>
</dbReference>
<dbReference type="Gene3D" id="3.40.50.2300">
    <property type="match status" value="1"/>
</dbReference>
<organism evidence="2 3">
    <name type="scientific">Rhodopila globiformis</name>
    <name type="common">Rhodopseudomonas globiformis</name>
    <dbReference type="NCBI Taxonomy" id="1071"/>
    <lineage>
        <taxon>Bacteria</taxon>
        <taxon>Pseudomonadati</taxon>
        <taxon>Pseudomonadota</taxon>
        <taxon>Alphaproteobacteria</taxon>
        <taxon>Acetobacterales</taxon>
        <taxon>Acetobacteraceae</taxon>
        <taxon>Rhodopila</taxon>
    </lineage>
</organism>
<proteinExistence type="predicted"/>
<dbReference type="Proteomes" id="UP000239724">
    <property type="component" value="Unassembled WGS sequence"/>
</dbReference>
<dbReference type="EMBL" id="NHRY01000136">
    <property type="protein sequence ID" value="PPQ33871.1"/>
    <property type="molecule type" value="Genomic_DNA"/>
</dbReference>
<gene>
    <name evidence="2" type="ORF">CCS01_13055</name>
</gene>
<name>A0A2S6NGZ4_RHOGL</name>